<name>A0A2M9G6M8_9PROT</name>
<evidence type="ECO:0000256" key="3">
    <source>
        <dbReference type="SAM" id="MobiDB-lite"/>
    </source>
</evidence>
<dbReference type="Gene3D" id="3.60.110.10">
    <property type="entry name" value="Carbon-nitrogen hydrolase"/>
    <property type="match status" value="1"/>
</dbReference>
<evidence type="ECO:0000259" key="4">
    <source>
        <dbReference type="PROSITE" id="PS50263"/>
    </source>
</evidence>
<dbReference type="GO" id="GO:0016811">
    <property type="term" value="F:hydrolase activity, acting on carbon-nitrogen (but not peptide) bonds, in linear amides"/>
    <property type="evidence" value="ECO:0007669"/>
    <property type="project" value="InterPro"/>
</dbReference>
<reference evidence="5 6" key="1">
    <citation type="submission" date="2017-11" db="EMBL/GenBank/DDBJ databases">
        <title>Draft genome sequence of Rhizobiales bacterium SY3-13.</title>
        <authorList>
            <person name="Sun C."/>
        </authorList>
    </citation>
    <scope>NUCLEOTIDE SEQUENCE [LARGE SCALE GENOMIC DNA]</scope>
    <source>
        <strain evidence="5 6">SY3-13</strain>
    </source>
</reference>
<proteinExistence type="inferred from homology"/>
<dbReference type="InterPro" id="IPR003010">
    <property type="entry name" value="C-N_Hydrolase"/>
</dbReference>
<dbReference type="AlphaFoldDB" id="A0A2M9G6M8"/>
<dbReference type="PANTHER" id="PTHR23088:SF27">
    <property type="entry name" value="DEAMINATED GLUTATHIONE AMIDASE"/>
    <property type="match status" value="1"/>
</dbReference>
<evidence type="ECO:0000256" key="1">
    <source>
        <dbReference type="ARBA" id="ARBA00010613"/>
    </source>
</evidence>
<dbReference type="CDD" id="cd07572">
    <property type="entry name" value="nit"/>
    <property type="match status" value="1"/>
</dbReference>
<dbReference type="PANTHER" id="PTHR23088">
    <property type="entry name" value="NITRILASE-RELATED"/>
    <property type="match status" value="1"/>
</dbReference>
<comment type="similarity">
    <text evidence="1">Belongs to the carbon-nitrogen hydrolase superfamily. NIT1/NIT2 family.</text>
</comment>
<evidence type="ECO:0000313" key="6">
    <source>
        <dbReference type="Proteomes" id="UP000229498"/>
    </source>
</evidence>
<dbReference type="InterPro" id="IPR045254">
    <property type="entry name" value="Nit1/2_C-N_Hydrolase"/>
</dbReference>
<dbReference type="EMBL" id="PHIG01000005">
    <property type="protein sequence ID" value="PJK31361.1"/>
    <property type="molecule type" value="Genomic_DNA"/>
</dbReference>
<evidence type="ECO:0000313" key="5">
    <source>
        <dbReference type="EMBL" id="PJK31361.1"/>
    </source>
</evidence>
<dbReference type="PROSITE" id="PS01227">
    <property type="entry name" value="UPF0012"/>
    <property type="match status" value="1"/>
</dbReference>
<dbReference type="Pfam" id="PF00795">
    <property type="entry name" value="CN_hydrolase"/>
    <property type="match status" value="1"/>
</dbReference>
<dbReference type="InterPro" id="IPR001110">
    <property type="entry name" value="UPF0012_CS"/>
</dbReference>
<feature type="region of interest" description="Disordered" evidence="3">
    <location>
        <begin position="261"/>
        <end position="283"/>
    </location>
</feature>
<dbReference type="RefSeq" id="WP_109793787.1">
    <property type="nucleotide sequence ID" value="NZ_PHIG01000005.1"/>
</dbReference>
<protein>
    <submittedName>
        <fullName evidence="5">Amidohydrolase</fullName>
    </submittedName>
</protein>
<gene>
    <name evidence="5" type="ORF">CVT23_01385</name>
</gene>
<keyword evidence="2 5" id="KW-0378">Hydrolase</keyword>
<dbReference type="PROSITE" id="PS50263">
    <property type="entry name" value="CN_HYDROLASE"/>
    <property type="match status" value="1"/>
</dbReference>
<keyword evidence="6" id="KW-1185">Reference proteome</keyword>
<dbReference type="SUPFAM" id="SSF56317">
    <property type="entry name" value="Carbon-nitrogen hydrolase"/>
    <property type="match status" value="1"/>
</dbReference>
<dbReference type="InterPro" id="IPR036526">
    <property type="entry name" value="C-N_Hydrolase_sf"/>
</dbReference>
<sequence>MTSVRAACIQPNTGTDWEANLAANRPRIEDAAKDGAIFVQTPEVTNFIFRRRRDTMEAARLEEDDPSLAAYRDLAAKLGVWLNIGSLALKTAGDDRLVNRSFLIAPDGAIANRYEKIHMFDVDLPSGESFKESKAYRPGASVNVVDLPFGRLGMTICYDMRFPHLYRDLAKAGADILTMPSAFTAETGKAHWHVLLRARAIENGCFVIAAAQTGEHDGGRQTYGHSLIVAPWGEVLADAGEEPGWVAADLDMEKIEKARRAVPSLSNDRPYDLGRTAATQAAE</sequence>
<evidence type="ECO:0000256" key="2">
    <source>
        <dbReference type="ARBA" id="ARBA00022801"/>
    </source>
</evidence>
<dbReference type="Proteomes" id="UP000229498">
    <property type="component" value="Unassembled WGS sequence"/>
</dbReference>
<feature type="domain" description="CN hydrolase" evidence="4">
    <location>
        <begin position="4"/>
        <end position="252"/>
    </location>
</feature>
<dbReference type="OrthoDB" id="9811121at2"/>
<organism evidence="5 6">
    <name type="scientific">Minwuia thermotolerans</name>
    <dbReference type="NCBI Taxonomy" id="2056226"/>
    <lineage>
        <taxon>Bacteria</taxon>
        <taxon>Pseudomonadati</taxon>
        <taxon>Pseudomonadota</taxon>
        <taxon>Alphaproteobacteria</taxon>
        <taxon>Minwuiales</taxon>
        <taxon>Minwuiaceae</taxon>
        <taxon>Minwuia</taxon>
    </lineage>
</organism>
<accession>A0A2M9G6M8</accession>
<comment type="caution">
    <text evidence="5">The sequence shown here is derived from an EMBL/GenBank/DDBJ whole genome shotgun (WGS) entry which is preliminary data.</text>
</comment>